<keyword evidence="1" id="KW-0732">Signal</keyword>
<sequence length="107" mass="11735">MKKLTALFYCAPVLLFSCFTCAMTPDNTAAAIRKNAQNATPHPSIPVAKNEPHIMTPDNNNRVIIPAGKTLIMPENEARNIISQVVNYNGIQESHRIAKVSDTFILG</sequence>
<comment type="caution">
    <text evidence="2">The sequence shown here is derived from an EMBL/GenBank/DDBJ whole genome shotgun (WGS) entry which is preliminary data.</text>
</comment>
<dbReference type="RefSeq" id="WP_080861255.1">
    <property type="nucleotide sequence ID" value="NZ_CP077405.1"/>
</dbReference>
<gene>
    <name evidence="2" type="ORF">BZK42_27050</name>
</gene>
<evidence type="ECO:0000313" key="2">
    <source>
        <dbReference type="EMBL" id="OQM39026.1"/>
    </source>
</evidence>
<feature type="chain" id="PRO_5012686682" evidence="1">
    <location>
        <begin position="23"/>
        <end position="107"/>
    </location>
</feature>
<feature type="signal peptide" evidence="1">
    <location>
        <begin position="1"/>
        <end position="22"/>
    </location>
</feature>
<evidence type="ECO:0000256" key="1">
    <source>
        <dbReference type="SAM" id="SignalP"/>
    </source>
</evidence>
<organism evidence="2 3">
    <name type="scientific">Citrobacter braakii</name>
    <dbReference type="NCBI Taxonomy" id="57706"/>
    <lineage>
        <taxon>Bacteria</taxon>
        <taxon>Pseudomonadati</taxon>
        <taxon>Pseudomonadota</taxon>
        <taxon>Gammaproteobacteria</taxon>
        <taxon>Enterobacterales</taxon>
        <taxon>Enterobacteriaceae</taxon>
        <taxon>Citrobacter</taxon>
        <taxon>Citrobacter freundii complex</taxon>
    </lineage>
</organism>
<protein>
    <submittedName>
        <fullName evidence="2">Uncharacterized protein</fullName>
    </submittedName>
</protein>
<dbReference type="PROSITE" id="PS51257">
    <property type="entry name" value="PROKAR_LIPOPROTEIN"/>
    <property type="match status" value="1"/>
</dbReference>
<proteinExistence type="predicted"/>
<reference evidence="2 3" key="1">
    <citation type="submission" date="2017-03" db="EMBL/GenBank/DDBJ databases">
        <authorList>
            <person name="Afonso C.L."/>
            <person name="Miller P.J."/>
            <person name="Scott M.A."/>
            <person name="Spackman E."/>
            <person name="Goraichik I."/>
            <person name="Dimitrov K.M."/>
            <person name="Suarez D.L."/>
            <person name="Swayne D.E."/>
        </authorList>
    </citation>
    <scope>NUCLEOTIDE SEQUENCE [LARGE SCALE GENOMIC DNA]</scope>
    <source>
        <strain evidence="2 3">ATCC 51113</strain>
    </source>
</reference>
<dbReference type="Proteomes" id="UP000192573">
    <property type="component" value="Unassembled WGS sequence"/>
</dbReference>
<name>A0A1V8NRI0_CITBR</name>
<evidence type="ECO:0000313" key="3">
    <source>
        <dbReference type="Proteomes" id="UP000192573"/>
    </source>
</evidence>
<dbReference type="EMBL" id="NAEW01000038">
    <property type="protein sequence ID" value="OQM39026.1"/>
    <property type="molecule type" value="Genomic_DNA"/>
</dbReference>
<accession>A0A1V8NRI0</accession>
<dbReference type="AlphaFoldDB" id="A0A1V8NRI0"/>